<reference evidence="1 2" key="1">
    <citation type="submission" date="2020-07" db="EMBL/GenBank/DDBJ databases">
        <title>Genome of Haloechinothrix sp.</title>
        <authorList>
            <person name="Tang S.-K."/>
            <person name="Yang L."/>
            <person name="Zhu W.-Y."/>
        </authorList>
    </citation>
    <scope>NUCLEOTIDE SEQUENCE [LARGE SCALE GENOMIC DNA]</scope>
    <source>
        <strain evidence="1 2">YIM 98757</strain>
    </source>
</reference>
<evidence type="ECO:0000313" key="1">
    <source>
        <dbReference type="EMBL" id="MBA0126290.1"/>
    </source>
</evidence>
<accession>A0A838AAM5</accession>
<name>A0A838AAM5_9PSEU</name>
<evidence type="ECO:0000313" key="2">
    <source>
        <dbReference type="Proteomes" id="UP000582974"/>
    </source>
</evidence>
<dbReference type="Proteomes" id="UP000582974">
    <property type="component" value="Unassembled WGS sequence"/>
</dbReference>
<comment type="caution">
    <text evidence="1">The sequence shown here is derived from an EMBL/GenBank/DDBJ whole genome shotgun (WGS) entry which is preliminary data.</text>
</comment>
<organism evidence="1 2">
    <name type="scientific">Haloechinothrix aidingensis</name>
    <dbReference type="NCBI Taxonomy" id="2752311"/>
    <lineage>
        <taxon>Bacteria</taxon>
        <taxon>Bacillati</taxon>
        <taxon>Actinomycetota</taxon>
        <taxon>Actinomycetes</taxon>
        <taxon>Pseudonocardiales</taxon>
        <taxon>Pseudonocardiaceae</taxon>
        <taxon>Haloechinothrix</taxon>
    </lineage>
</organism>
<gene>
    <name evidence="1" type="ORF">H0B56_12130</name>
</gene>
<dbReference type="EMBL" id="JACCKD010000004">
    <property type="protein sequence ID" value="MBA0126290.1"/>
    <property type="molecule type" value="Genomic_DNA"/>
</dbReference>
<dbReference type="RefSeq" id="WP_180893129.1">
    <property type="nucleotide sequence ID" value="NZ_JACCKD010000004.1"/>
</dbReference>
<sequence length="216" mass="23698">MRRYLRGYAVRDTSTGEDEPVPFVLATEGRKDDGIDLRMDNLDLERFRDNPILGYGHDYWGRDALPIGRVDQPRVDDGRLVGGLVFDREDEFADRVERKVRNGFLNAVSVGFDAADIDQAGVPATWRLFEVSVVPLPMDPDAVADDGRSLALVRMLSDTRAGTGLPTSHRQLVEDAIQALSNLVDAAGSDTGGGATHQASPAELRRRRLALAERGL</sequence>
<dbReference type="AlphaFoldDB" id="A0A838AAM5"/>
<proteinExistence type="predicted"/>
<protein>
    <recommendedName>
        <fullName evidence="3">Phage prohead protease, HK97 family</fullName>
    </recommendedName>
</protein>
<evidence type="ECO:0008006" key="3">
    <source>
        <dbReference type="Google" id="ProtNLM"/>
    </source>
</evidence>
<keyword evidence="2" id="KW-1185">Reference proteome</keyword>